<comment type="caution">
    <text evidence="3">The sequence shown here is derived from an EMBL/GenBank/DDBJ whole genome shotgun (WGS) entry which is preliminary data.</text>
</comment>
<dbReference type="Proteomes" id="UP000659698">
    <property type="component" value="Unassembled WGS sequence"/>
</dbReference>
<dbReference type="PANTHER" id="PTHR43037:SF5">
    <property type="entry name" value="FERULOYL ESTERASE"/>
    <property type="match status" value="1"/>
</dbReference>
<evidence type="ECO:0000313" key="4">
    <source>
        <dbReference type="Proteomes" id="UP000659698"/>
    </source>
</evidence>
<evidence type="ECO:0000256" key="1">
    <source>
        <dbReference type="ARBA" id="ARBA00022729"/>
    </source>
</evidence>
<accession>A0ABR6VNP3</accession>
<organism evidence="3 4">
    <name type="scientific">Rufibacter sediminis</name>
    <dbReference type="NCBI Taxonomy" id="2762756"/>
    <lineage>
        <taxon>Bacteria</taxon>
        <taxon>Pseudomonadati</taxon>
        <taxon>Bacteroidota</taxon>
        <taxon>Cytophagia</taxon>
        <taxon>Cytophagales</taxon>
        <taxon>Hymenobacteraceae</taxon>
        <taxon>Rufibacter</taxon>
    </lineage>
</organism>
<dbReference type="Pfam" id="PF00756">
    <property type="entry name" value="Esterase"/>
    <property type="match status" value="1"/>
</dbReference>
<keyword evidence="1" id="KW-0732">Signal</keyword>
<dbReference type="RefSeq" id="WP_186633012.1">
    <property type="nucleotide sequence ID" value="NZ_JACOAF010000008.1"/>
</dbReference>
<dbReference type="InterPro" id="IPR050955">
    <property type="entry name" value="Plant_Biomass_Hydrol_Est"/>
</dbReference>
<reference evidence="3 4" key="1">
    <citation type="journal article" date="2019" name="Int. J. Syst. Evol. Microbiol.">
        <title>Rufibacter sediminis sp. nov., isolated from freshwater lake sediment.</title>
        <authorList>
            <person name="Qu J.H."/>
            <person name="Zhang L.J."/>
            <person name="Fu Y.H."/>
            <person name="Li H.F."/>
        </authorList>
    </citation>
    <scope>NUCLEOTIDE SEQUENCE [LARGE SCALE GENOMIC DNA]</scope>
    <source>
        <strain evidence="3 4">H-1</strain>
    </source>
</reference>
<gene>
    <name evidence="3" type="ORF">H7U12_03605</name>
</gene>
<name>A0ABR6VNP3_9BACT</name>
<dbReference type="EMBL" id="JACOAF010000008">
    <property type="protein sequence ID" value="MBC3538751.1"/>
    <property type="molecule type" value="Genomic_DNA"/>
</dbReference>
<keyword evidence="4" id="KW-1185">Reference proteome</keyword>
<proteinExistence type="predicted"/>
<dbReference type="PANTHER" id="PTHR43037">
    <property type="entry name" value="UNNAMED PRODUCT-RELATED"/>
    <property type="match status" value="1"/>
</dbReference>
<keyword evidence="2" id="KW-0378">Hydrolase</keyword>
<evidence type="ECO:0000313" key="3">
    <source>
        <dbReference type="EMBL" id="MBC3538751.1"/>
    </source>
</evidence>
<dbReference type="InterPro" id="IPR000801">
    <property type="entry name" value="Esterase-like"/>
</dbReference>
<dbReference type="InterPro" id="IPR029058">
    <property type="entry name" value="AB_hydrolase_fold"/>
</dbReference>
<sequence>MRTSRDSYSTGRLTTRYGVPTPQATAAVPGLHSLGLDSEKDGLLYIPAGYDPSQPAALAVMLHGSGGTPAQGMGLLQRFADTHNLIIIAPASRKYTWDVIVRDSFGPDVIYIDQALHQVFGNYAINPAKVAVGGFSDGASYALCLGLTNGDVFTHVIAFSPGFGFTREKHGAPVLFLSHGTRDKVLPIDPCARQVHRDLSRQGMQVHYLEFDGEHEIPSNISQAAIDWFLH</sequence>
<evidence type="ECO:0000256" key="2">
    <source>
        <dbReference type="ARBA" id="ARBA00022801"/>
    </source>
</evidence>
<protein>
    <submittedName>
        <fullName evidence="3">Phospholipase</fullName>
    </submittedName>
</protein>
<dbReference type="SUPFAM" id="SSF53474">
    <property type="entry name" value="alpha/beta-Hydrolases"/>
    <property type="match status" value="1"/>
</dbReference>
<dbReference type="Gene3D" id="3.40.50.1820">
    <property type="entry name" value="alpha/beta hydrolase"/>
    <property type="match status" value="1"/>
</dbReference>